<keyword evidence="2" id="KW-0614">Plasmid</keyword>
<name>A0ABX7K891_9PSED</name>
<evidence type="ECO:0000313" key="3">
    <source>
        <dbReference type="Proteomes" id="UP000663249"/>
    </source>
</evidence>
<dbReference type="Proteomes" id="UP000663249">
    <property type="component" value="Plasmid pSDM007"/>
</dbReference>
<proteinExistence type="predicted"/>
<dbReference type="RefSeq" id="WP_205477302.1">
    <property type="nucleotide sequence ID" value="NZ_CP070506.1"/>
</dbReference>
<geneLocation type="plasmid" evidence="2 3">
    <name>pSDM007</name>
</geneLocation>
<accession>A0ABX7K891</accession>
<reference evidence="1 3" key="1">
    <citation type="submission" date="2021-02" db="EMBL/GenBank/DDBJ databases">
        <title>Genomic and phenotypic characterization of Pseudomonas hygromyciniae, a novel bacterial species discovered from a commercially purchased antibiotic vial.</title>
        <authorList>
            <person name="Turner T.L."/>
            <person name="Mitra S.D."/>
            <person name="Kochan T.J."/>
            <person name="Pincus N.B."/>
            <person name="Lebrun-Corbin M."/>
            <person name="Cheung B."/>
            <person name="Gatesy S.W."/>
            <person name="Afzal T."/>
            <person name="Ozer E.A."/>
            <person name="Hauser A.R."/>
        </authorList>
    </citation>
    <scope>NUCLEOTIDE SEQUENCE [LARGE SCALE GENOMIC DNA]</scope>
    <source>
        <strain evidence="1 3">SDM007</strain>
        <plasmid evidence="2 3">pSDM007</plasmid>
    </source>
</reference>
<organism evidence="1 3">
    <name type="scientific">Pseudomonas hygromyciniae</name>
    <dbReference type="NCBI Taxonomy" id="2812000"/>
    <lineage>
        <taxon>Bacteria</taxon>
        <taxon>Pseudomonadati</taxon>
        <taxon>Pseudomonadota</taxon>
        <taxon>Gammaproteobacteria</taxon>
        <taxon>Pseudomonadales</taxon>
        <taxon>Pseudomonadaceae</taxon>
        <taxon>Pseudomonas</taxon>
    </lineage>
</organism>
<evidence type="ECO:0000313" key="1">
    <source>
        <dbReference type="EMBL" id="QSB42171.1"/>
    </source>
</evidence>
<sequence length="173" mass="19515">MSMLMLVRSLEDLACSCIELNDFFSFRRKYYPETVLETLLGIWIDPRTAAEPPGALLHNQAAYRPVRIRETVGLQAIWTLCWLETPAGEDRGEVSRRDLLGALIESASLWQDGMPSGRFIPVFPSEAPSSEAQIEMRSLLARYSQHLMSPWFQDSATGLLIHPDVYDTAQEGI</sequence>
<protein>
    <submittedName>
        <fullName evidence="1">Uncharacterized protein</fullName>
    </submittedName>
</protein>
<dbReference type="EMBL" id="CP070506">
    <property type="protein sequence ID" value="QSB42171.1"/>
    <property type="molecule type" value="Genomic_DNA"/>
</dbReference>
<gene>
    <name evidence="1" type="ORF">JTY93_13080</name>
    <name evidence="2" type="ORF">JTY93_28760</name>
</gene>
<dbReference type="EMBL" id="CP070507">
    <property type="protein sequence ID" value="QSB42552.1"/>
    <property type="molecule type" value="Genomic_DNA"/>
</dbReference>
<evidence type="ECO:0000313" key="2">
    <source>
        <dbReference type="EMBL" id="QSB42552.1"/>
    </source>
</evidence>
<dbReference type="Proteomes" id="UP000663249">
    <property type="component" value="Chromosome"/>
</dbReference>
<keyword evidence="3" id="KW-1185">Reference proteome</keyword>